<feature type="compositionally biased region" description="Basic and acidic residues" evidence="6">
    <location>
        <begin position="868"/>
        <end position="885"/>
    </location>
</feature>
<dbReference type="InterPro" id="IPR008942">
    <property type="entry name" value="ENTH_VHS"/>
</dbReference>
<dbReference type="Proteomes" id="UP000813461">
    <property type="component" value="Unassembled WGS sequence"/>
</dbReference>
<evidence type="ECO:0000256" key="5">
    <source>
        <dbReference type="SAM" id="Coils"/>
    </source>
</evidence>
<feature type="compositionally biased region" description="Low complexity" evidence="6">
    <location>
        <begin position="886"/>
        <end position="903"/>
    </location>
</feature>
<gene>
    <name evidence="9" type="ORF">FB567DRAFT_582607</name>
</gene>
<evidence type="ECO:0000256" key="4">
    <source>
        <dbReference type="ARBA" id="ARBA00023203"/>
    </source>
</evidence>
<dbReference type="GO" id="GO:0051015">
    <property type="term" value="F:actin filament binding"/>
    <property type="evidence" value="ECO:0007669"/>
    <property type="project" value="TreeGrafter"/>
</dbReference>
<comment type="similarity">
    <text evidence="2">Belongs to the SLA2 family.</text>
</comment>
<evidence type="ECO:0000256" key="1">
    <source>
        <dbReference type="ARBA" id="ARBA00004496"/>
    </source>
</evidence>
<evidence type="ECO:0000259" key="7">
    <source>
        <dbReference type="PROSITE" id="PS50942"/>
    </source>
</evidence>
<dbReference type="InterPro" id="IPR011417">
    <property type="entry name" value="ANTH_dom"/>
</dbReference>
<dbReference type="InterPro" id="IPR035964">
    <property type="entry name" value="I/LWEQ_dom_sf"/>
</dbReference>
<comment type="subcellular location">
    <subcellularLocation>
        <location evidence="1">Cytoplasm</location>
    </subcellularLocation>
</comment>
<sequence length="1610" mass="182404">MPPQPKKPDTTAAAKERNEYIPSFISKKPFYAIDETGEENDYLEHQRLQKQEQDSKWYDRGKKIGPAATKYRKGACENCGAMTHKKKDCLSRPRKAGAKFTGKNIEADEVVQDVQLGFDAKRDRWNGYDASNFEEVIDEYKALEEIRKKAKEAQKDEDKSDEEDEGDKYDAETDMGRKQATSTRNLRLREDTAKYLLNLDLDSAKYDPKTRSMVDGGVTSDNASKLVAEEGFQRASGDAAEFEKAQRYAWETQERGDKNKLHLQANPTSGEIMRKKELKEAEEQKAAKAKALAEKYGTQQKFTDDTLRKIAVTESEKYVEYDERGRIKGAPKVKAKSKYPEDVLLNNHTSVWGSWWSNFQWGYACCHSTVKNSYCTGEAGKEAFELADRMRTGVDLDEVPKAIAWQEDEALQEHVPNAPDRAEKAKQDAASRKRTIEQMTDGITEEEMEEYRRKRTMAADPMAAYLSKGSKSEAARTGCSIRIAAYSAPPPRQPAHSGGDCACAARVALLRQGSRSEGKSWLPQSAPPPPPALPSIVSLQSQRNCINARIAWPGSTIIIMSSRNVDMGKQESELAQHIRKATSIEEVSPKRKHVRACIVYTWDHKNSQSFWSGMKVQPILADEVQTFKALITVHKVLQEGHPIVLKEAQSHTSWLESLSRGTAGGEGMRGYAPLISEYIYYLMAKLAFHRQHPEFNGTFEYEEYISLKSINDPNEGYETISDLMTLQDQIDAFQKLIFSHFRSGANNECRIAALVPLVQESYGIYKFITSMLRAMHTTLGDDEALSPLRGRYDAQHYRLVKFYYECSNLRYLTSLITVPKLPQEPPNLLAEDENAPALPARPRNERPEEPAPAPRAPSVDPEPINEFWKNDQRRQQEEFDAEQRRLQQQWEDAQRQQQEAQLRAQRDFEEQQRQQAEQARLAQEQLMRDQYQQQTQGRLAELERENLNARSQYERDQLMLQQYDARMKALEGELAQMTQNYQQQIGSKDDQVRALQEQLNTWRSKYESLAKLYSQLRHEHLQLLQKFKAVQLKANSAQEAIEARDRLQRELKTKNLELADMIRERDRALMEKDRTTGGHRDELEKVKRELRAALDRADNSERGKGSELSAMLSRHNREIADLEEALRNKTRQVDDMQMKYREGDSDLERQLRDKEEELEIFRAGMDQTLLELNELKLNANANDNVLDGHLDTLIQDSLQKINDIIDSVLQAGVQRVDDALYELDSSMQAGNQNATGPYVLSQIEKASTCTMEFSTAFNNFVADGPNAKHGEVINAVNNFSGAIVDVLVNTKGLTRFASDENKADQLINGARASATSTIRFFRNVQSVRMYDLDAEQKINVVINNSTEVVRNLQSLSKLADAFAPKSKLTNATGDLGDLVDNELTKAANAIEAATERLAKLKNKPRDQYSTYELKIHDSILEAAIAVTNAIAQLIKAATASQQEIVREGRGSMSKTQFYKKHNRWTEGLISAAKAVATSTNMLIETADGVISGRNSPEQLIVASNDVAASTAQLVAASRVKASFMSKTQDRLETASKTVTAACRSLVRQVQEIIAQKNRDSGDNVDYSKLSDHEFKVQQMEQQVEILQLENQLSQARVRLGEMRKLSYLEE</sequence>
<keyword evidence="3" id="KW-0963">Cytoplasm</keyword>
<feature type="compositionally biased region" description="Basic and acidic residues" evidence="6">
    <location>
        <begin position="168"/>
        <end position="177"/>
    </location>
</feature>
<evidence type="ECO:0000256" key="3">
    <source>
        <dbReference type="ARBA" id="ARBA00022490"/>
    </source>
</evidence>
<dbReference type="GO" id="GO:0007015">
    <property type="term" value="P:actin filament organization"/>
    <property type="evidence" value="ECO:0007669"/>
    <property type="project" value="TreeGrafter"/>
</dbReference>
<dbReference type="PROSITE" id="PS50945">
    <property type="entry name" value="I_LWEQ"/>
    <property type="match status" value="1"/>
</dbReference>
<dbReference type="InterPro" id="IPR002558">
    <property type="entry name" value="ILWEQ_dom"/>
</dbReference>
<dbReference type="Pfam" id="PF11708">
    <property type="entry name" value="Slu7"/>
    <property type="match status" value="1"/>
</dbReference>
<evidence type="ECO:0000259" key="8">
    <source>
        <dbReference type="PROSITE" id="PS50945"/>
    </source>
</evidence>
<dbReference type="EMBL" id="JAGMVJ010000017">
    <property type="protein sequence ID" value="KAH7078350.1"/>
    <property type="molecule type" value="Genomic_DNA"/>
</dbReference>
<dbReference type="InterPro" id="IPR021715">
    <property type="entry name" value="Slu7_dom"/>
</dbReference>
<proteinExistence type="inferred from homology"/>
<dbReference type="GO" id="GO:0048268">
    <property type="term" value="P:clathrin coat assembly"/>
    <property type="evidence" value="ECO:0007669"/>
    <property type="project" value="TreeGrafter"/>
</dbReference>
<dbReference type="SUPFAM" id="SSF109885">
    <property type="entry name" value="I/LWEQ domain"/>
    <property type="match status" value="1"/>
</dbReference>
<dbReference type="Pfam" id="PF01608">
    <property type="entry name" value="I_LWEQ"/>
    <property type="match status" value="1"/>
</dbReference>
<dbReference type="FunFam" id="1.20.1410.10:FF:000004">
    <property type="entry name" value="Cytoskeleton assembly control protein Sla2"/>
    <property type="match status" value="1"/>
</dbReference>
<accession>A0A8K0VUU4</accession>
<dbReference type="SUPFAM" id="SSF48464">
    <property type="entry name" value="ENTH/VHS domain"/>
    <property type="match status" value="1"/>
</dbReference>
<dbReference type="GO" id="GO:0030479">
    <property type="term" value="C:actin cortical patch"/>
    <property type="evidence" value="ECO:0007669"/>
    <property type="project" value="TreeGrafter"/>
</dbReference>
<feature type="compositionally biased region" description="Basic and acidic residues" evidence="6">
    <location>
        <begin position="149"/>
        <end position="158"/>
    </location>
</feature>
<comment type="caution">
    <text evidence="9">The sequence shown here is derived from an EMBL/GenBank/DDBJ whole genome shotgun (WGS) entry which is preliminary data.</text>
</comment>
<feature type="coiled-coil region" evidence="5">
    <location>
        <begin position="1037"/>
        <end position="1139"/>
    </location>
</feature>
<dbReference type="Gene3D" id="1.25.40.90">
    <property type="match status" value="1"/>
</dbReference>
<dbReference type="OrthoDB" id="10262320at2759"/>
<dbReference type="GO" id="GO:0035615">
    <property type="term" value="F:clathrin adaptor activity"/>
    <property type="evidence" value="ECO:0007669"/>
    <property type="project" value="TreeGrafter"/>
</dbReference>
<dbReference type="PANTHER" id="PTHR10407">
    <property type="entry name" value="HUNTINGTIN INTERACTING PROTEIN 1"/>
    <property type="match status" value="1"/>
</dbReference>
<feature type="region of interest" description="Disordered" evidence="6">
    <location>
        <begin position="149"/>
        <end position="185"/>
    </location>
</feature>
<evidence type="ECO:0000256" key="2">
    <source>
        <dbReference type="ARBA" id="ARBA00010135"/>
    </source>
</evidence>
<dbReference type="CDD" id="cd17007">
    <property type="entry name" value="ANTH_N_Sla2p"/>
    <property type="match status" value="1"/>
</dbReference>
<dbReference type="PROSITE" id="PS50942">
    <property type="entry name" value="ENTH"/>
    <property type="match status" value="1"/>
</dbReference>
<evidence type="ECO:0000313" key="10">
    <source>
        <dbReference type="Proteomes" id="UP000813461"/>
    </source>
</evidence>
<dbReference type="InterPro" id="IPR013809">
    <property type="entry name" value="ENTH"/>
</dbReference>
<organism evidence="9 10">
    <name type="scientific">Paraphoma chrysanthemicola</name>
    <dbReference type="NCBI Taxonomy" id="798071"/>
    <lineage>
        <taxon>Eukaryota</taxon>
        <taxon>Fungi</taxon>
        <taxon>Dikarya</taxon>
        <taxon>Ascomycota</taxon>
        <taxon>Pezizomycotina</taxon>
        <taxon>Dothideomycetes</taxon>
        <taxon>Pleosporomycetidae</taxon>
        <taxon>Pleosporales</taxon>
        <taxon>Pleosporineae</taxon>
        <taxon>Phaeosphaeriaceae</taxon>
        <taxon>Paraphoma</taxon>
    </lineage>
</organism>
<dbReference type="PANTHER" id="PTHR10407:SF15">
    <property type="entry name" value="HUNTINGTIN INTERACTING PROTEIN 1"/>
    <property type="match status" value="1"/>
</dbReference>
<dbReference type="SMART" id="SM00273">
    <property type="entry name" value="ENTH"/>
    <property type="match status" value="1"/>
</dbReference>
<dbReference type="InterPro" id="IPR030224">
    <property type="entry name" value="Sla2_fam"/>
</dbReference>
<dbReference type="GO" id="GO:0030136">
    <property type="term" value="C:clathrin-coated vesicle"/>
    <property type="evidence" value="ECO:0007669"/>
    <property type="project" value="TreeGrafter"/>
</dbReference>
<dbReference type="FunFam" id="1.25.40.90:FF:000021">
    <property type="entry name" value="Cytoskeleton assembly control protein Sla2"/>
    <property type="match status" value="1"/>
</dbReference>
<reference evidence="9" key="1">
    <citation type="journal article" date="2021" name="Nat. Commun.">
        <title>Genetic determinants of endophytism in the Arabidopsis root mycobiome.</title>
        <authorList>
            <person name="Mesny F."/>
            <person name="Miyauchi S."/>
            <person name="Thiergart T."/>
            <person name="Pickel B."/>
            <person name="Atanasova L."/>
            <person name="Karlsson M."/>
            <person name="Huettel B."/>
            <person name="Barry K.W."/>
            <person name="Haridas S."/>
            <person name="Chen C."/>
            <person name="Bauer D."/>
            <person name="Andreopoulos W."/>
            <person name="Pangilinan J."/>
            <person name="LaButti K."/>
            <person name="Riley R."/>
            <person name="Lipzen A."/>
            <person name="Clum A."/>
            <person name="Drula E."/>
            <person name="Henrissat B."/>
            <person name="Kohler A."/>
            <person name="Grigoriev I.V."/>
            <person name="Martin F.M."/>
            <person name="Hacquard S."/>
        </authorList>
    </citation>
    <scope>NUCLEOTIDE SEQUENCE</scope>
    <source>
        <strain evidence="9">MPI-SDFR-AT-0120</strain>
    </source>
</reference>
<feature type="domain" description="I/LWEQ" evidence="8">
    <location>
        <begin position="1367"/>
        <end position="1610"/>
    </location>
</feature>
<dbReference type="GO" id="GO:0043325">
    <property type="term" value="F:phosphatidylinositol-3,4-bisphosphate binding"/>
    <property type="evidence" value="ECO:0007669"/>
    <property type="project" value="TreeGrafter"/>
</dbReference>
<protein>
    <submittedName>
        <fullName evidence="9">ANTH domain-containing protein</fullName>
    </submittedName>
</protein>
<keyword evidence="10" id="KW-1185">Reference proteome</keyword>
<evidence type="ECO:0000256" key="6">
    <source>
        <dbReference type="SAM" id="MobiDB-lite"/>
    </source>
</evidence>
<keyword evidence="4" id="KW-0009">Actin-binding</keyword>
<keyword evidence="5" id="KW-0175">Coiled coil</keyword>
<name>A0A8K0VUU4_9PLEO</name>
<dbReference type="GO" id="GO:0006897">
    <property type="term" value="P:endocytosis"/>
    <property type="evidence" value="ECO:0007669"/>
    <property type="project" value="InterPro"/>
</dbReference>
<dbReference type="GO" id="GO:0032051">
    <property type="term" value="F:clathrin light chain binding"/>
    <property type="evidence" value="ECO:0007669"/>
    <property type="project" value="TreeGrafter"/>
</dbReference>
<dbReference type="Gene3D" id="1.20.1410.10">
    <property type="entry name" value="I/LWEQ domain"/>
    <property type="match status" value="1"/>
</dbReference>
<feature type="domain" description="ENTH" evidence="7">
    <location>
        <begin position="566"/>
        <end position="696"/>
    </location>
</feature>
<evidence type="ECO:0000313" key="9">
    <source>
        <dbReference type="EMBL" id="KAH7078350.1"/>
    </source>
</evidence>
<dbReference type="Pfam" id="PF07651">
    <property type="entry name" value="ANTH"/>
    <property type="match status" value="1"/>
</dbReference>
<dbReference type="SMART" id="SM00307">
    <property type="entry name" value="ILWEQ"/>
    <property type="match status" value="1"/>
</dbReference>
<feature type="region of interest" description="Disordered" evidence="6">
    <location>
        <begin position="826"/>
        <end position="919"/>
    </location>
</feature>
<feature type="coiled-coil region" evidence="5">
    <location>
        <begin position="1569"/>
        <end position="1605"/>
    </location>
</feature>
<dbReference type="GO" id="GO:0080025">
    <property type="term" value="F:phosphatidylinositol-3,5-bisphosphate binding"/>
    <property type="evidence" value="ECO:0007669"/>
    <property type="project" value="TreeGrafter"/>
</dbReference>